<keyword evidence="5" id="KW-0418">Kinase</keyword>
<evidence type="ECO:0000256" key="2">
    <source>
        <dbReference type="ARBA" id="ARBA00012438"/>
    </source>
</evidence>
<dbReference type="PROSITE" id="PS50109">
    <property type="entry name" value="HIS_KIN"/>
    <property type="match status" value="1"/>
</dbReference>
<dbReference type="InterPro" id="IPR029016">
    <property type="entry name" value="GAF-like_dom_sf"/>
</dbReference>
<dbReference type="SUPFAM" id="SSF55785">
    <property type="entry name" value="PYP-like sensor domain (PAS domain)"/>
    <property type="match status" value="1"/>
</dbReference>
<dbReference type="Pfam" id="PF00072">
    <property type="entry name" value="Response_reg"/>
    <property type="match status" value="2"/>
</dbReference>
<dbReference type="Gene3D" id="3.30.450.40">
    <property type="match status" value="1"/>
</dbReference>
<dbReference type="InterPro" id="IPR001610">
    <property type="entry name" value="PAC"/>
</dbReference>
<dbReference type="PANTHER" id="PTHR43065:SF42">
    <property type="entry name" value="TWO-COMPONENT SENSOR PPRA"/>
    <property type="match status" value="1"/>
</dbReference>
<dbReference type="NCBIfam" id="TIGR00229">
    <property type="entry name" value="sensory_box"/>
    <property type="match status" value="1"/>
</dbReference>
<evidence type="ECO:0000259" key="8">
    <source>
        <dbReference type="PROSITE" id="PS50110"/>
    </source>
</evidence>
<evidence type="ECO:0000256" key="4">
    <source>
        <dbReference type="ARBA" id="ARBA00022679"/>
    </source>
</evidence>
<dbReference type="PRINTS" id="PR00344">
    <property type="entry name" value="BCTRLSENSOR"/>
</dbReference>
<feature type="domain" description="PAC" evidence="10">
    <location>
        <begin position="213"/>
        <end position="266"/>
    </location>
</feature>
<dbReference type="InterPro" id="IPR003594">
    <property type="entry name" value="HATPase_dom"/>
</dbReference>
<dbReference type="SMART" id="SM00388">
    <property type="entry name" value="HisKA"/>
    <property type="match status" value="1"/>
</dbReference>
<dbReference type="PROSITE" id="PS50113">
    <property type="entry name" value="PAC"/>
    <property type="match status" value="1"/>
</dbReference>
<evidence type="ECO:0000259" key="9">
    <source>
        <dbReference type="PROSITE" id="PS50112"/>
    </source>
</evidence>
<dbReference type="Pfam" id="PF02518">
    <property type="entry name" value="HATPase_c"/>
    <property type="match status" value="1"/>
</dbReference>
<dbReference type="SUPFAM" id="SSF55874">
    <property type="entry name" value="ATPase domain of HSP90 chaperone/DNA topoisomerase II/histidine kinase"/>
    <property type="match status" value="1"/>
</dbReference>
<feature type="domain" description="PAS" evidence="9">
    <location>
        <begin position="167"/>
        <end position="211"/>
    </location>
</feature>
<organism evidence="11 12">
    <name type="scientific">Tectimicrobiota bacterium</name>
    <dbReference type="NCBI Taxonomy" id="2528274"/>
    <lineage>
        <taxon>Bacteria</taxon>
        <taxon>Pseudomonadati</taxon>
        <taxon>Nitrospinota/Tectimicrobiota group</taxon>
        <taxon>Candidatus Tectimicrobiota</taxon>
    </lineage>
</organism>
<dbReference type="Proteomes" id="UP000769766">
    <property type="component" value="Unassembled WGS sequence"/>
</dbReference>
<dbReference type="InterPro" id="IPR005467">
    <property type="entry name" value="His_kinase_dom"/>
</dbReference>
<evidence type="ECO:0000256" key="5">
    <source>
        <dbReference type="ARBA" id="ARBA00022777"/>
    </source>
</evidence>
<comment type="caution">
    <text evidence="11">The sequence shown here is derived from an EMBL/GenBank/DDBJ whole genome shotgun (WGS) entry which is preliminary data.</text>
</comment>
<dbReference type="Gene3D" id="3.30.450.20">
    <property type="entry name" value="PAS domain"/>
    <property type="match status" value="1"/>
</dbReference>
<dbReference type="SMART" id="SM00065">
    <property type="entry name" value="GAF"/>
    <property type="match status" value="1"/>
</dbReference>
<dbReference type="GO" id="GO:0000155">
    <property type="term" value="F:phosphorelay sensor kinase activity"/>
    <property type="evidence" value="ECO:0007669"/>
    <property type="project" value="InterPro"/>
</dbReference>
<evidence type="ECO:0000313" key="11">
    <source>
        <dbReference type="EMBL" id="MBI2878062.1"/>
    </source>
</evidence>
<dbReference type="SUPFAM" id="SSF47384">
    <property type="entry name" value="Homodimeric domain of signal transducing histidine kinase"/>
    <property type="match status" value="1"/>
</dbReference>
<dbReference type="InterPro" id="IPR001789">
    <property type="entry name" value="Sig_transdc_resp-reg_receiver"/>
</dbReference>
<dbReference type="Pfam" id="PF08447">
    <property type="entry name" value="PAS_3"/>
    <property type="match status" value="1"/>
</dbReference>
<dbReference type="InterPro" id="IPR035965">
    <property type="entry name" value="PAS-like_dom_sf"/>
</dbReference>
<dbReference type="InterPro" id="IPR003661">
    <property type="entry name" value="HisK_dim/P_dom"/>
</dbReference>
<dbReference type="PROSITE" id="PS50112">
    <property type="entry name" value="PAS"/>
    <property type="match status" value="1"/>
</dbReference>
<dbReference type="CDD" id="cd00082">
    <property type="entry name" value="HisKA"/>
    <property type="match status" value="1"/>
</dbReference>
<name>A0A932CT05_UNCTE</name>
<dbReference type="EMBL" id="JACPRF010000442">
    <property type="protein sequence ID" value="MBI2878062.1"/>
    <property type="molecule type" value="Genomic_DNA"/>
</dbReference>
<evidence type="ECO:0000259" key="10">
    <source>
        <dbReference type="PROSITE" id="PS50113"/>
    </source>
</evidence>
<protein>
    <recommendedName>
        <fullName evidence="2">histidine kinase</fullName>
        <ecNumber evidence="2">2.7.13.3</ecNumber>
    </recommendedName>
</protein>
<dbReference type="InterPro" id="IPR004358">
    <property type="entry name" value="Sig_transdc_His_kin-like_C"/>
</dbReference>
<dbReference type="InterPro" id="IPR013655">
    <property type="entry name" value="PAS_fold_3"/>
</dbReference>
<feature type="domain" description="Response regulatory" evidence="8">
    <location>
        <begin position="2"/>
        <end position="118"/>
    </location>
</feature>
<evidence type="ECO:0000313" key="12">
    <source>
        <dbReference type="Proteomes" id="UP000769766"/>
    </source>
</evidence>
<proteinExistence type="predicted"/>
<dbReference type="InterPro" id="IPR036097">
    <property type="entry name" value="HisK_dim/P_sf"/>
</dbReference>
<dbReference type="Pfam" id="PF13185">
    <property type="entry name" value="GAF_2"/>
    <property type="match status" value="1"/>
</dbReference>
<dbReference type="SUPFAM" id="SSF55781">
    <property type="entry name" value="GAF domain-like"/>
    <property type="match status" value="1"/>
</dbReference>
<dbReference type="PROSITE" id="PS50110">
    <property type="entry name" value="RESPONSE_REGULATORY"/>
    <property type="match status" value="2"/>
</dbReference>
<keyword evidence="3 6" id="KW-0597">Phosphoprotein</keyword>
<dbReference type="InterPro" id="IPR003018">
    <property type="entry name" value="GAF"/>
</dbReference>
<dbReference type="Gene3D" id="3.40.50.2300">
    <property type="match status" value="2"/>
</dbReference>
<dbReference type="SMART" id="SM00086">
    <property type="entry name" value="PAC"/>
    <property type="match status" value="1"/>
</dbReference>
<comment type="catalytic activity">
    <reaction evidence="1">
        <text>ATP + protein L-histidine = ADP + protein N-phospho-L-histidine.</text>
        <dbReference type="EC" id="2.7.13.3"/>
    </reaction>
</comment>
<accession>A0A932CT05</accession>
<dbReference type="EC" id="2.7.13.3" evidence="2"/>
<keyword evidence="4" id="KW-0808">Transferase</keyword>
<dbReference type="InterPro" id="IPR011006">
    <property type="entry name" value="CheY-like_superfamily"/>
</dbReference>
<evidence type="ECO:0000259" key="7">
    <source>
        <dbReference type="PROSITE" id="PS50109"/>
    </source>
</evidence>
<dbReference type="AlphaFoldDB" id="A0A932CT05"/>
<dbReference type="CDD" id="cd00130">
    <property type="entry name" value="PAS"/>
    <property type="match status" value="1"/>
</dbReference>
<reference evidence="11" key="1">
    <citation type="submission" date="2020-07" db="EMBL/GenBank/DDBJ databases">
        <title>Huge and variable diversity of episymbiotic CPR bacteria and DPANN archaea in groundwater ecosystems.</title>
        <authorList>
            <person name="He C.Y."/>
            <person name="Keren R."/>
            <person name="Whittaker M."/>
            <person name="Farag I.F."/>
            <person name="Doudna J."/>
            <person name="Cate J.H.D."/>
            <person name="Banfield J.F."/>
        </authorList>
    </citation>
    <scope>NUCLEOTIDE SEQUENCE</scope>
    <source>
        <strain evidence="11">NC_groundwater_672_Ag_B-0.1um_62_36</strain>
    </source>
</reference>
<feature type="domain" description="Histidine kinase" evidence="7">
    <location>
        <begin position="454"/>
        <end position="677"/>
    </location>
</feature>
<evidence type="ECO:0000256" key="3">
    <source>
        <dbReference type="ARBA" id="ARBA00022553"/>
    </source>
</evidence>
<feature type="modified residue" description="4-aspartylphosphate" evidence="6">
    <location>
        <position position="750"/>
    </location>
</feature>
<sequence length="836" mass="94321">MRVLIIDDSPHDRERIVRELQKELGGSEFVEVSQREDFDAAVARGDFDVVLTDCCLHWTDGLRILKTIQGWFSHIPVVMVTGAGDEEIAVEGMKSGLSDYVLKGHLQRLPAAVKESLERSRRRKEYEEAFRQLKVSKERYHIISELTSDYAYSLHVEPDGTLVPEWVTEAFTHISGYVLEEMVARGGWQILIHPEDLPSVRQHFDRVLAGRAEVTEFRIVARGGEVRWLRNFNRPVWDEGQGHVVRIHGATQDITERKRAEEEVRLLQTMTLAINKSEGLHDALLVVLRKVCHVTGWVFGEAWVPRPDGTLLEQSPAWYSRVEELERFRTASEGFTFPPGKGLPGRAWSSKQPVWMQDVTADPDFLRASIAREVGLKAGMAIPVLANDEVVAVITFYGIEAREEDERLVGLVSAVADQLGSLIQRKRAEEEKERIQSQLFQSQRMESIGRLAGGVAHDFNNLLTIIQGQADRAMRTLGEDEPLYENLEEIRRASIRAADLTRRLLLFSRKQPMEFASLDLGRMVEVWLKMLQRLLGEDIAIQPNLASDLWTVQADAGSIEQVILNLVLNARDAMPEGGTLTIRTGNVTLDEEQCHRIPEAWPGRFVCLSVVDTGVGMDPELIPQIFEPFFTTKEAGKGTGLGLSVAYGIVKRHEGWIHVSSEPGQGSTFTIYLPAFAGKPEEKAQETVSFQELRGEGERVLLVEDEEEVRGFVARVLRENGYVVWEAASGGEALDRFERERGAFDLLFSDVILPDRSGLQLVDQLRFRNPELRVLLGSGYLDQKSQEPTIHARGFRFIQKPYALPELLRVVREVIGGERGKVREGPVWQEPCFPGF</sequence>
<evidence type="ECO:0000256" key="6">
    <source>
        <dbReference type="PROSITE-ProRule" id="PRU00169"/>
    </source>
</evidence>
<dbReference type="SMART" id="SM00448">
    <property type="entry name" value="REC"/>
    <property type="match status" value="2"/>
</dbReference>
<dbReference type="InterPro" id="IPR036890">
    <property type="entry name" value="HATPase_C_sf"/>
</dbReference>
<evidence type="ECO:0000256" key="1">
    <source>
        <dbReference type="ARBA" id="ARBA00000085"/>
    </source>
</evidence>
<gene>
    <name evidence="11" type="ORF">HYY20_14390</name>
</gene>
<dbReference type="CDD" id="cd00156">
    <property type="entry name" value="REC"/>
    <property type="match status" value="1"/>
</dbReference>
<dbReference type="InterPro" id="IPR000014">
    <property type="entry name" value="PAS"/>
</dbReference>
<dbReference type="SUPFAM" id="SSF52172">
    <property type="entry name" value="CheY-like"/>
    <property type="match status" value="2"/>
</dbReference>
<dbReference type="Pfam" id="PF00512">
    <property type="entry name" value="HisKA"/>
    <property type="match status" value="1"/>
</dbReference>
<feature type="modified residue" description="4-aspartylphosphate" evidence="6">
    <location>
        <position position="53"/>
    </location>
</feature>
<dbReference type="Gene3D" id="3.30.565.10">
    <property type="entry name" value="Histidine kinase-like ATPase, C-terminal domain"/>
    <property type="match status" value="1"/>
</dbReference>
<feature type="domain" description="Response regulatory" evidence="8">
    <location>
        <begin position="699"/>
        <end position="815"/>
    </location>
</feature>
<dbReference type="PANTHER" id="PTHR43065">
    <property type="entry name" value="SENSOR HISTIDINE KINASE"/>
    <property type="match status" value="1"/>
</dbReference>
<dbReference type="InterPro" id="IPR000700">
    <property type="entry name" value="PAS-assoc_C"/>
</dbReference>
<dbReference type="SMART" id="SM00387">
    <property type="entry name" value="HATPase_c"/>
    <property type="match status" value="1"/>
</dbReference>
<dbReference type="Gene3D" id="1.10.287.130">
    <property type="match status" value="1"/>
</dbReference>